<dbReference type="EMBL" id="GEDG01019595">
    <property type="protein sequence ID" value="JAP19809.1"/>
    <property type="molecule type" value="Transcribed_RNA"/>
</dbReference>
<evidence type="ECO:0000313" key="1">
    <source>
        <dbReference type="EMBL" id="JAP19809.1"/>
    </source>
</evidence>
<organism evidence="1">
    <name type="scientific">Solanum chacoense</name>
    <name type="common">Chaco potato</name>
    <dbReference type="NCBI Taxonomy" id="4108"/>
    <lineage>
        <taxon>Eukaryota</taxon>
        <taxon>Viridiplantae</taxon>
        <taxon>Streptophyta</taxon>
        <taxon>Embryophyta</taxon>
        <taxon>Tracheophyta</taxon>
        <taxon>Spermatophyta</taxon>
        <taxon>Magnoliopsida</taxon>
        <taxon>eudicotyledons</taxon>
        <taxon>Gunneridae</taxon>
        <taxon>Pentapetalae</taxon>
        <taxon>asterids</taxon>
        <taxon>lamiids</taxon>
        <taxon>Solanales</taxon>
        <taxon>Solanaceae</taxon>
        <taxon>Solanoideae</taxon>
        <taxon>Solaneae</taxon>
        <taxon>Solanum</taxon>
    </lineage>
</organism>
<protein>
    <submittedName>
        <fullName evidence="1">Putative ovule protein</fullName>
    </submittedName>
</protein>
<reference evidence="1" key="1">
    <citation type="submission" date="2015-12" db="EMBL/GenBank/DDBJ databases">
        <title>Gene expression during late stages of embryo sac development: a critical building block for successful pollen-pistil interactions.</title>
        <authorList>
            <person name="Liu Y."/>
            <person name="Joly V."/>
            <person name="Sabar M."/>
            <person name="Matton D.P."/>
        </authorList>
    </citation>
    <scope>NUCLEOTIDE SEQUENCE</scope>
</reference>
<dbReference type="AlphaFoldDB" id="A0A0V0HH84"/>
<sequence length="156" mass="17237">MRRASLTEARLRKIHIIIQLFTVDHLISKLASPFLLRFRPVWRVSNQFVAVLLCVPIVTAGFTHKCVFPWWSDTVVRWLTVEIVTTRASVSRVHATSSITSTCSSMAGSSSTVTGACFTTTGSSSTMASASSYDNTFPIVSSQIRTSFVTKKYCSF</sequence>
<accession>A0A0V0HH84</accession>
<proteinExistence type="predicted"/>
<name>A0A0V0HH84_SOLCH</name>